<dbReference type="Proteomes" id="UP000553888">
    <property type="component" value="Unassembled WGS sequence"/>
</dbReference>
<feature type="transmembrane region" description="Helical" evidence="2">
    <location>
        <begin position="338"/>
        <end position="358"/>
    </location>
</feature>
<keyword evidence="2" id="KW-0472">Membrane</keyword>
<dbReference type="EMBL" id="JACBZY010000001">
    <property type="protein sequence ID" value="NYH00579.1"/>
    <property type="molecule type" value="Genomic_DNA"/>
</dbReference>
<feature type="transmembrane region" description="Helical" evidence="2">
    <location>
        <begin position="113"/>
        <end position="137"/>
    </location>
</feature>
<proteinExistence type="predicted"/>
<feature type="compositionally biased region" description="Basic and acidic residues" evidence="1">
    <location>
        <begin position="507"/>
        <end position="519"/>
    </location>
</feature>
<comment type="caution">
    <text evidence="3">The sequence shown here is derived from an EMBL/GenBank/DDBJ whole genome shotgun (WGS) entry which is preliminary data.</text>
</comment>
<feature type="transmembrane region" description="Helical" evidence="2">
    <location>
        <begin position="378"/>
        <end position="398"/>
    </location>
</feature>
<evidence type="ECO:0000256" key="2">
    <source>
        <dbReference type="SAM" id="Phobius"/>
    </source>
</evidence>
<sequence length="596" mass="60372">MTRRLTLLLSAFEAALAFAIGIAIPLVPLTILWAAQYGFGPDWLIFWRAAVDSWLIGHGADVRLALDPVTAAALGAGPETSVVVVTIAALGFALLTALLGLRAGSRIFETHHPILGTLTSAGVFGALSLLATLSALHESARPSIWQGALLPTVAFAVGLALGLLREWAWNRSDETAERVRQRVHRLIPELPRIVLTGSLRSGAAAASITLLVSAVALAVALVVSYAQIIRLYESLHPGVAGSIALTAGQLALLPNLIIWTASWFVGPGFAIGLGSNVSPLGTSLGPIPALPIFGAIPEGSSAFGFVGLLVPIVAGFLAGAATRGGLRRELGEEGSGRWMLVAALGGGVTGGLVMGLLACASGGAAGPGRLVSVGPDPVAVGLVSAVEFALAIGIGFAAGRPLRRRGDLDDAESADGLGAADDLDARTAAERRGALVPAGAEATAAASSSVLARRAGRSSAAEASTDEKPMRKSAGARAASADAPTRPGADAGSGADVDAEPIVVHDPAADRDASVDVHADTGPIDTVRSGASFLDSLGSLRGRLRRPGAERRARDAASTSAGEPTSGEEKRDDAGRATGGRSAQDDLDTGPVDLPR</sequence>
<reference evidence="3 4" key="1">
    <citation type="submission" date="2020-07" db="EMBL/GenBank/DDBJ databases">
        <title>Sequencing the genomes of 1000 actinobacteria strains.</title>
        <authorList>
            <person name="Klenk H.-P."/>
        </authorList>
    </citation>
    <scope>NUCLEOTIDE SEQUENCE [LARGE SCALE GENOMIC DNA]</scope>
    <source>
        <strain evidence="3 4">DSM 23141</strain>
    </source>
</reference>
<feature type="compositionally biased region" description="Low complexity" evidence="1">
    <location>
        <begin position="475"/>
        <end position="496"/>
    </location>
</feature>
<evidence type="ECO:0000313" key="3">
    <source>
        <dbReference type="EMBL" id="NYH00579.1"/>
    </source>
</evidence>
<dbReference type="Pfam" id="PF19877">
    <property type="entry name" value="DUF6350"/>
    <property type="match status" value="1"/>
</dbReference>
<gene>
    <name evidence="3" type="ORF">BJ979_003204</name>
</gene>
<feature type="compositionally biased region" description="Low complexity" evidence="1">
    <location>
        <begin position="447"/>
        <end position="463"/>
    </location>
</feature>
<feature type="region of interest" description="Disordered" evidence="1">
    <location>
        <begin position="447"/>
        <end position="596"/>
    </location>
</feature>
<evidence type="ECO:0000313" key="4">
    <source>
        <dbReference type="Proteomes" id="UP000553888"/>
    </source>
</evidence>
<feature type="transmembrane region" description="Helical" evidence="2">
    <location>
        <begin position="143"/>
        <end position="164"/>
    </location>
</feature>
<name>A0A852YN37_9MICO</name>
<organism evidence="3 4">
    <name type="scientific">Schumannella luteola</name>
    <dbReference type="NCBI Taxonomy" id="472059"/>
    <lineage>
        <taxon>Bacteria</taxon>
        <taxon>Bacillati</taxon>
        <taxon>Actinomycetota</taxon>
        <taxon>Actinomycetes</taxon>
        <taxon>Micrococcales</taxon>
        <taxon>Microbacteriaceae</taxon>
        <taxon>Schumannella</taxon>
    </lineage>
</organism>
<feature type="transmembrane region" description="Helical" evidence="2">
    <location>
        <begin position="82"/>
        <end position="101"/>
    </location>
</feature>
<evidence type="ECO:0000256" key="1">
    <source>
        <dbReference type="SAM" id="MobiDB-lite"/>
    </source>
</evidence>
<dbReference type="InterPro" id="IPR045931">
    <property type="entry name" value="DUF6350"/>
</dbReference>
<keyword evidence="2" id="KW-1133">Transmembrane helix</keyword>
<keyword evidence="2" id="KW-0812">Transmembrane</keyword>
<keyword evidence="4" id="KW-1185">Reference proteome</keyword>
<feature type="transmembrane region" description="Helical" evidence="2">
    <location>
        <begin position="240"/>
        <end position="265"/>
    </location>
</feature>
<dbReference type="AlphaFoldDB" id="A0A852YN37"/>
<dbReference type="RefSeq" id="WP_179569503.1">
    <property type="nucleotide sequence ID" value="NZ_JACBZY010000001.1"/>
</dbReference>
<feature type="transmembrane region" description="Helical" evidence="2">
    <location>
        <begin position="277"/>
        <end position="296"/>
    </location>
</feature>
<accession>A0A852YN37</accession>
<protein>
    <submittedName>
        <fullName evidence="3">Uncharacterized protein</fullName>
    </submittedName>
</protein>
<feature type="transmembrane region" description="Helical" evidence="2">
    <location>
        <begin position="302"/>
        <end position="326"/>
    </location>
</feature>
<feature type="transmembrane region" description="Helical" evidence="2">
    <location>
        <begin position="202"/>
        <end position="228"/>
    </location>
</feature>